<evidence type="ECO:0000256" key="6">
    <source>
        <dbReference type="ARBA" id="ARBA00022692"/>
    </source>
</evidence>
<feature type="transmembrane region" description="Helical" evidence="9">
    <location>
        <begin position="576"/>
        <end position="595"/>
    </location>
</feature>
<dbReference type="Pfam" id="PF11812">
    <property type="entry name" value="DUF3333"/>
    <property type="match status" value="1"/>
</dbReference>
<dbReference type="GO" id="GO:0005886">
    <property type="term" value="C:plasma membrane"/>
    <property type="evidence" value="ECO:0007669"/>
    <property type="project" value="UniProtKB-SubCell"/>
</dbReference>
<organism evidence="11 12">
    <name type="scientific">Pyruvatibacter mobilis</name>
    <dbReference type="NCBI Taxonomy" id="1712261"/>
    <lineage>
        <taxon>Bacteria</taxon>
        <taxon>Pseudomonadati</taxon>
        <taxon>Pseudomonadota</taxon>
        <taxon>Alphaproteobacteria</taxon>
        <taxon>Hyphomicrobiales</taxon>
        <taxon>Parvibaculaceae</taxon>
        <taxon>Pyruvatibacter</taxon>
    </lineage>
</organism>
<keyword evidence="8 9" id="KW-0472">Membrane</keyword>
<evidence type="ECO:0000313" key="11">
    <source>
        <dbReference type="EMBL" id="NBG94802.1"/>
    </source>
</evidence>
<keyword evidence="5 9" id="KW-1003">Cell membrane</keyword>
<dbReference type="Pfam" id="PF00528">
    <property type="entry name" value="BPD_transp_1"/>
    <property type="match status" value="1"/>
</dbReference>
<dbReference type="InterPro" id="IPR035906">
    <property type="entry name" value="MetI-like_sf"/>
</dbReference>
<evidence type="ECO:0000256" key="1">
    <source>
        <dbReference type="ARBA" id="ARBA00004651"/>
    </source>
</evidence>
<evidence type="ECO:0000256" key="3">
    <source>
        <dbReference type="ARBA" id="ARBA00016864"/>
    </source>
</evidence>
<evidence type="ECO:0000256" key="5">
    <source>
        <dbReference type="ARBA" id="ARBA00022475"/>
    </source>
</evidence>
<comment type="caution">
    <text evidence="11">The sequence shown here is derived from an EMBL/GenBank/DDBJ whole genome shotgun (WGS) entry which is preliminary data.</text>
</comment>
<evidence type="ECO:0000256" key="4">
    <source>
        <dbReference type="ARBA" id="ARBA00022448"/>
    </source>
</evidence>
<evidence type="ECO:0000256" key="8">
    <source>
        <dbReference type="ARBA" id="ARBA00023136"/>
    </source>
</evidence>
<dbReference type="GO" id="GO:0035435">
    <property type="term" value="P:phosphate ion transmembrane transport"/>
    <property type="evidence" value="ECO:0007669"/>
    <property type="project" value="InterPro"/>
</dbReference>
<keyword evidence="7 9" id="KW-1133">Transmembrane helix</keyword>
<evidence type="ECO:0000259" key="10">
    <source>
        <dbReference type="PROSITE" id="PS50928"/>
    </source>
</evidence>
<dbReference type="InterPro" id="IPR024573">
    <property type="entry name" value="DUF3333"/>
</dbReference>
<feature type="transmembrane region" description="Helical" evidence="9">
    <location>
        <begin position="506"/>
        <end position="527"/>
    </location>
</feature>
<dbReference type="PANTHER" id="PTHR43470">
    <property type="entry name" value="PHOSPHATE TRANSPORT SYSTEM PERMEASE PROTEIN PSTA-RELATED"/>
    <property type="match status" value="1"/>
</dbReference>
<keyword evidence="6 9" id="KW-0812">Transmembrane</keyword>
<dbReference type="GO" id="GO:0005315">
    <property type="term" value="F:phosphate transmembrane transporter activity"/>
    <property type="evidence" value="ECO:0007669"/>
    <property type="project" value="InterPro"/>
</dbReference>
<accession>A0A845Q857</accession>
<dbReference type="EMBL" id="WXYQ01000003">
    <property type="protein sequence ID" value="NBG94802.1"/>
    <property type="molecule type" value="Genomic_DNA"/>
</dbReference>
<evidence type="ECO:0000256" key="7">
    <source>
        <dbReference type="ARBA" id="ARBA00022989"/>
    </source>
</evidence>
<reference evidence="11 12" key="1">
    <citation type="journal article" date="2016" name="Int. J. Syst. Evol. Microbiol.">
        <title>Pyruvatibacter mobilis gen. nov., sp. nov., a marine bacterium from the culture broth of Picochlorum sp. 122.</title>
        <authorList>
            <person name="Wang G."/>
            <person name="Tang M."/>
            <person name="Wu H."/>
            <person name="Dai S."/>
            <person name="Li T."/>
            <person name="Chen C."/>
            <person name="He H."/>
            <person name="Fan J."/>
            <person name="Xiang W."/>
            <person name="Li X."/>
        </authorList>
    </citation>
    <scope>NUCLEOTIDE SEQUENCE [LARGE SCALE GENOMIC DNA]</scope>
    <source>
        <strain evidence="11 12">GYP-11</strain>
    </source>
</reference>
<dbReference type="Proteomes" id="UP000470384">
    <property type="component" value="Unassembled WGS sequence"/>
</dbReference>
<dbReference type="PANTHER" id="PTHR43470:SF5">
    <property type="entry name" value="PHOSPHATE TRANSPORT SYSTEM PERMEASE PROTEIN PSTA"/>
    <property type="match status" value="1"/>
</dbReference>
<dbReference type="OrthoDB" id="9807065at2"/>
<comment type="subcellular location">
    <subcellularLocation>
        <location evidence="9">Cell inner membrane</location>
        <topology evidence="9">Multi-pass membrane protein</topology>
    </subcellularLocation>
    <subcellularLocation>
        <location evidence="1">Cell membrane</location>
        <topology evidence="1">Multi-pass membrane protein</topology>
    </subcellularLocation>
</comment>
<evidence type="ECO:0000256" key="2">
    <source>
        <dbReference type="ARBA" id="ARBA00007069"/>
    </source>
</evidence>
<keyword evidence="4" id="KW-0813">Transport</keyword>
<feature type="transmembrane region" description="Helical" evidence="9">
    <location>
        <begin position="430"/>
        <end position="452"/>
    </location>
</feature>
<evidence type="ECO:0000313" key="12">
    <source>
        <dbReference type="Proteomes" id="UP000470384"/>
    </source>
</evidence>
<dbReference type="AlphaFoldDB" id="A0A845Q857"/>
<name>A0A845Q857_9HYPH</name>
<protein>
    <recommendedName>
        <fullName evidence="3 9">Phosphate transport system permease protein PstA</fullName>
    </recommendedName>
</protein>
<proteinExistence type="inferred from homology"/>
<dbReference type="NCBIfam" id="TIGR00974">
    <property type="entry name" value="3a0107s02c"/>
    <property type="match status" value="1"/>
</dbReference>
<feature type="transmembrane region" description="Helical" evidence="9">
    <location>
        <begin position="381"/>
        <end position="410"/>
    </location>
</feature>
<keyword evidence="12" id="KW-1185">Reference proteome</keyword>
<comment type="similarity">
    <text evidence="2 9">Belongs to the binding-protein-dependent transport system permease family. CysTW subfamily.</text>
</comment>
<feature type="transmembrane region" description="Helical" evidence="9">
    <location>
        <begin position="458"/>
        <end position="480"/>
    </location>
</feature>
<dbReference type="PROSITE" id="PS50928">
    <property type="entry name" value="ABC_TM1"/>
    <property type="match status" value="1"/>
</dbReference>
<sequence>MTDATSDTGSVVNRKPDLSAKRVRRRYAAEARFQAYGLIAIFIAVAVLASLIGSIVSQGLPAFTQHKVTIEVEFPADEIDPDNLRAANFQAMARRALYERFPSVTARRDKRELADILSGGADVTLKEFVEADPSVIGTRQQVTVSVSDSMDTFLKGQMTDIDEYQPKAELSPTGAEGELSLLASGNVFADILADVKQTLEAQSDKIGQTANRERRGITVLENDVKALRARAANAVGAERENLEGRIKSLESSINSRIRKAANLDKEAAALFDAARSGGGTLDLTEAMPSILIEINGGIVKALRVSNETIEGEAFVPLDSDTPAQAGEWTVVKLVTPETGRQIKDRTATWLLELQKDGSIESTFADVLFSKGDSRAPEQAGIWGAVVGSFLTLTITLLLSFPIAVLAAIYLEEFAPQNRITDLIEVNINNLAAVPSIVFGLLGLAMFLNFFGLPRSAPLVGGMVLALMTLPTIIIATRAALKAVPPSIREAALGVGASKVQVITHHVLPLAMPGILTGTIIGMAQALGETAPLLMIGMVAFIVDVPGGFTDPATVLPVQIYIWADSPERAFVAKTSAAIMVLLTFLVLMNALAVLLRRRFERRW</sequence>
<evidence type="ECO:0000256" key="9">
    <source>
        <dbReference type="RuleBase" id="RU363043"/>
    </source>
</evidence>
<dbReference type="SUPFAM" id="SSF161098">
    <property type="entry name" value="MetI-like"/>
    <property type="match status" value="1"/>
</dbReference>
<dbReference type="InterPro" id="IPR000515">
    <property type="entry name" value="MetI-like"/>
</dbReference>
<feature type="domain" description="ABC transmembrane type-1" evidence="10">
    <location>
        <begin position="385"/>
        <end position="592"/>
    </location>
</feature>
<gene>
    <name evidence="11" type="primary">pstA</name>
    <name evidence="11" type="ORF">GTQ45_03550</name>
</gene>
<feature type="transmembrane region" description="Helical" evidence="9">
    <location>
        <begin position="35"/>
        <end position="56"/>
    </location>
</feature>
<dbReference type="InterPro" id="IPR005672">
    <property type="entry name" value="Phosphate_PstA"/>
</dbReference>
<dbReference type="Gene3D" id="1.10.3720.10">
    <property type="entry name" value="MetI-like"/>
    <property type="match status" value="1"/>
</dbReference>
<dbReference type="CDD" id="cd06261">
    <property type="entry name" value="TM_PBP2"/>
    <property type="match status" value="1"/>
</dbReference>